<protein>
    <recommendedName>
        <fullName evidence="1">DUF3074 domain-containing protein</fullName>
    </recommendedName>
</protein>
<dbReference type="InterPro" id="IPR024500">
    <property type="entry name" value="DUF3074"/>
</dbReference>
<accession>A0A367XV34</accession>
<dbReference type="PANTHER" id="PTHR40370">
    <property type="entry name" value="EXPRESSED PROTEIN"/>
    <property type="match status" value="1"/>
</dbReference>
<organism evidence="2 3">
    <name type="scientific">Candida viswanathii</name>
    <dbReference type="NCBI Taxonomy" id="5486"/>
    <lineage>
        <taxon>Eukaryota</taxon>
        <taxon>Fungi</taxon>
        <taxon>Dikarya</taxon>
        <taxon>Ascomycota</taxon>
        <taxon>Saccharomycotina</taxon>
        <taxon>Pichiomycetes</taxon>
        <taxon>Debaryomycetaceae</taxon>
        <taxon>Candida/Lodderomyces clade</taxon>
        <taxon>Candida</taxon>
    </lineage>
</organism>
<proteinExistence type="predicted"/>
<gene>
    <name evidence="2" type="ORF">Cantr_06697</name>
</gene>
<evidence type="ECO:0000259" key="1">
    <source>
        <dbReference type="Pfam" id="PF11274"/>
    </source>
</evidence>
<evidence type="ECO:0000313" key="3">
    <source>
        <dbReference type="Proteomes" id="UP000253472"/>
    </source>
</evidence>
<dbReference type="Pfam" id="PF11274">
    <property type="entry name" value="DUF3074"/>
    <property type="match status" value="1"/>
</dbReference>
<feature type="domain" description="DUF3074" evidence="1">
    <location>
        <begin position="48"/>
        <end position="207"/>
    </location>
</feature>
<dbReference type="AlphaFoldDB" id="A0A367XV34"/>
<dbReference type="EMBL" id="QLNQ01000028">
    <property type="protein sequence ID" value="RCK57478.1"/>
    <property type="molecule type" value="Genomic_DNA"/>
</dbReference>
<dbReference type="Proteomes" id="UP000253472">
    <property type="component" value="Unassembled WGS sequence"/>
</dbReference>
<keyword evidence="3" id="KW-1185">Reference proteome</keyword>
<name>A0A367XV34_9ASCO</name>
<sequence>MDRPTLLSESKTLIDSIPTWKPLKPHTSSSPPITTSLYSTTSKDGEFWCARKSAIPATYKQPLIACILGEPTMGATHSDHEAKYIHEITGVSVSQIEKFDDGWKYDLVADYDFGGLLSKRRFYETQHVFRFEDCAYVMSVPFDGPKEEGYVVGTYRSIERLSWGKDGDVEWTMATTSDPGGFIPQWITRLSIPGAIAKDVPSVLNYIQK</sequence>
<dbReference type="OrthoDB" id="6423603at2759"/>
<reference evidence="2 3" key="1">
    <citation type="submission" date="2018-06" db="EMBL/GenBank/DDBJ databases">
        <title>Whole genome sequencing of Candida tropicalis (genome annotated by CSBL at Korea University).</title>
        <authorList>
            <person name="Ahn J."/>
        </authorList>
    </citation>
    <scope>NUCLEOTIDE SEQUENCE [LARGE SCALE GENOMIC DNA]</scope>
    <source>
        <strain evidence="2 3">ATCC 20962</strain>
    </source>
</reference>
<comment type="caution">
    <text evidence="2">The sequence shown here is derived from an EMBL/GenBank/DDBJ whole genome shotgun (WGS) entry which is preliminary data.</text>
</comment>
<dbReference type="PANTHER" id="PTHR40370:SF1">
    <property type="entry name" value="DUF3074 DOMAIN-CONTAINING PROTEIN"/>
    <property type="match status" value="1"/>
</dbReference>
<dbReference type="Gene3D" id="3.30.530.20">
    <property type="match status" value="1"/>
</dbReference>
<dbReference type="SUPFAM" id="SSF55961">
    <property type="entry name" value="Bet v1-like"/>
    <property type="match status" value="1"/>
</dbReference>
<evidence type="ECO:0000313" key="2">
    <source>
        <dbReference type="EMBL" id="RCK57478.1"/>
    </source>
</evidence>
<dbReference type="STRING" id="5486.A0A367XV34"/>
<dbReference type="InterPro" id="IPR023393">
    <property type="entry name" value="START-like_dom_sf"/>
</dbReference>